<protein>
    <submittedName>
        <fullName evidence="1">DUF3103 family protein</fullName>
    </submittedName>
</protein>
<evidence type="ECO:0000313" key="2">
    <source>
        <dbReference type="Proteomes" id="UP000621386"/>
    </source>
</evidence>
<gene>
    <name evidence="1" type="ORF">JK361_34895</name>
</gene>
<sequence length="270" mass="29360">MKGLPASTGSLLRVRLGAASMRARLTPDVTPWVAVAASDEHAKTITAFDSRGRGHTVDATHVPAFPLYVLDIDAAKAHKAGLRVLREQLADNGVSTPAPQGAHAADTAGWWATKVTAVEVNDDQEPWFKGAAETFSLVTGFGQDGKARVDSVDMIYLDYDGTVYYPNQILVNWSNYKYNLADVVMMEDDDGTNYKSLAQALTTALLTVTDQGTYIPLVNAVLSAMPDSWFTDDPDYVESWYTLARNSTGRLNGAAGNGWMTVEPYFVEQL</sequence>
<keyword evidence="2" id="KW-1185">Reference proteome</keyword>
<proteinExistence type="predicted"/>
<evidence type="ECO:0000313" key="1">
    <source>
        <dbReference type="EMBL" id="MBL1109710.1"/>
    </source>
</evidence>
<dbReference type="InterPro" id="IPR021452">
    <property type="entry name" value="DUF3103"/>
</dbReference>
<reference evidence="1 2" key="1">
    <citation type="submission" date="2021-01" db="EMBL/GenBank/DDBJ databases">
        <title>WGS of actinomycetes isolated from Thailand.</title>
        <authorList>
            <person name="Thawai C."/>
        </authorList>
    </citation>
    <scope>NUCLEOTIDE SEQUENCE [LARGE SCALE GENOMIC DNA]</scope>
    <source>
        <strain evidence="1 2">CH5-8</strain>
    </source>
</reference>
<dbReference type="EMBL" id="JAERRH010000023">
    <property type="protein sequence ID" value="MBL1109710.1"/>
    <property type="molecule type" value="Genomic_DNA"/>
</dbReference>
<name>A0ABS1PBY4_9ACTN</name>
<comment type="caution">
    <text evidence="1">The sequence shown here is derived from an EMBL/GenBank/DDBJ whole genome shotgun (WGS) entry which is preliminary data.</text>
</comment>
<dbReference type="Proteomes" id="UP000621386">
    <property type="component" value="Unassembled WGS sequence"/>
</dbReference>
<organism evidence="1 2">
    <name type="scientific">Streptomyces musisoli</name>
    <dbReference type="NCBI Taxonomy" id="2802280"/>
    <lineage>
        <taxon>Bacteria</taxon>
        <taxon>Bacillati</taxon>
        <taxon>Actinomycetota</taxon>
        <taxon>Actinomycetes</taxon>
        <taxon>Kitasatosporales</taxon>
        <taxon>Streptomycetaceae</taxon>
        <taxon>Streptomyces</taxon>
    </lineage>
</organism>
<accession>A0ABS1PBY4</accession>
<dbReference type="Pfam" id="PF11301">
    <property type="entry name" value="DUF3103"/>
    <property type="match status" value="1"/>
</dbReference>